<proteinExistence type="predicted"/>
<gene>
    <name evidence="1" type="ORF">UFOVP345_8</name>
</gene>
<evidence type="ECO:0000313" key="1">
    <source>
        <dbReference type="EMBL" id="CAB4138962.1"/>
    </source>
</evidence>
<accession>A0A6J5LYL4</accession>
<protein>
    <submittedName>
        <fullName evidence="1">Uncharacterized protein</fullName>
    </submittedName>
</protein>
<name>A0A6J5LYL4_9CAUD</name>
<sequence length="73" mass="8107">MTGDYLDKTHPADLARRVRDLESRVRKLEAERFKAIAASSAFVTVTDPRERARELLWAQAADALQRGGKGPLG</sequence>
<organism evidence="1">
    <name type="scientific">uncultured Caudovirales phage</name>
    <dbReference type="NCBI Taxonomy" id="2100421"/>
    <lineage>
        <taxon>Viruses</taxon>
        <taxon>Duplodnaviria</taxon>
        <taxon>Heunggongvirae</taxon>
        <taxon>Uroviricota</taxon>
        <taxon>Caudoviricetes</taxon>
        <taxon>Peduoviridae</taxon>
        <taxon>Maltschvirus</taxon>
        <taxon>Maltschvirus maltsch</taxon>
    </lineage>
</organism>
<reference evidence="1" key="1">
    <citation type="submission" date="2020-04" db="EMBL/GenBank/DDBJ databases">
        <authorList>
            <person name="Chiriac C."/>
            <person name="Salcher M."/>
            <person name="Ghai R."/>
            <person name="Kavagutti S V."/>
        </authorList>
    </citation>
    <scope>NUCLEOTIDE SEQUENCE</scope>
</reference>
<dbReference type="EMBL" id="LR796353">
    <property type="protein sequence ID" value="CAB4138962.1"/>
    <property type="molecule type" value="Genomic_DNA"/>
</dbReference>